<gene>
    <name evidence="8" type="primary">g10817</name>
    <name evidence="8" type="ORF">VP750_LOCUS9700</name>
</gene>
<comment type="subcellular location">
    <subcellularLocation>
        <location evidence="1">Membrane</location>
        <topology evidence="1">Multi-pass membrane protein</topology>
    </subcellularLocation>
</comment>
<keyword evidence="3 6" id="KW-0812">Transmembrane</keyword>
<keyword evidence="5 6" id="KW-0472">Membrane</keyword>
<feature type="transmembrane region" description="Helical" evidence="6">
    <location>
        <begin position="61"/>
        <end position="82"/>
    </location>
</feature>
<accession>A0ABP1G6M5</accession>
<feature type="transmembrane region" description="Helical" evidence="6">
    <location>
        <begin position="282"/>
        <end position="301"/>
    </location>
</feature>
<dbReference type="InterPro" id="IPR022764">
    <property type="entry name" value="Peptidase_S54_rhomboid_dom"/>
</dbReference>
<dbReference type="Pfam" id="PF01694">
    <property type="entry name" value="Rhomboid"/>
    <property type="match status" value="1"/>
</dbReference>
<comment type="similarity">
    <text evidence="2">Belongs to the peptidase S54 family.</text>
</comment>
<evidence type="ECO:0000313" key="9">
    <source>
        <dbReference type="Proteomes" id="UP001497392"/>
    </source>
</evidence>
<name>A0ABP1G6M5_9CHLO</name>
<feature type="transmembrane region" description="Helical" evidence="6">
    <location>
        <begin position="223"/>
        <end position="241"/>
    </location>
</feature>
<protein>
    <submittedName>
        <fullName evidence="8">G10817 protein</fullName>
    </submittedName>
</protein>
<organism evidence="8 9">
    <name type="scientific">Coccomyxa viridis</name>
    <dbReference type="NCBI Taxonomy" id="1274662"/>
    <lineage>
        <taxon>Eukaryota</taxon>
        <taxon>Viridiplantae</taxon>
        <taxon>Chlorophyta</taxon>
        <taxon>core chlorophytes</taxon>
        <taxon>Trebouxiophyceae</taxon>
        <taxon>Trebouxiophyceae incertae sedis</taxon>
        <taxon>Coccomyxaceae</taxon>
        <taxon>Coccomyxa</taxon>
    </lineage>
</organism>
<feature type="domain" description="Peptidase S54 rhomboid" evidence="7">
    <location>
        <begin position="105"/>
        <end position="241"/>
    </location>
</feature>
<evidence type="ECO:0000256" key="3">
    <source>
        <dbReference type="ARBA" id="ARBA00022692"/>
    </source>
</evidence>
<keyword evidence="4 6" id="KW-1133">Transmembrane helix</keyword>
<keyword evidence="9" id="KW-1185">Reference proteome</keyword>
<dbReference type="InterPro" id="IPR035952">
    <property type="entry name" value="Rhomboid-like_sf"/>
</dbReference>
<dbReference type="PANTHER" id="PTHR43731">
    <property type="entry name" value="RHOMBOID PROTEASE"/>
    <property type="match status" value="1"/>
</dbReference>
<evidence type="ECO:0000256" key="5">
    <source>
        <dbReference type="ARBA" id="ARBA00023136"/>
    </source>
</evidence>
<dbReference type="Gene3D" id="1.20.1540.10">
    <property type="entry name" value="Rhomboid-like"/>
    <property type="match status" value="1"/>
</dbReference>
<proteinExistence type="inferred from homology"/>
<dbReference type="InterPro" id="IPR050925">
    <property type="entry name" value="Rhomboid_protease_S54"/>
</dbReference>
<dbReference type="SUPFAM" id="SSF144091">
    <property type="entry name" value="Rhomboid-like"/>
    <property type="match status" value="1"/>
</dbReference>
<evidence type="ECO:0000256" key="4">
    <source>
        <dbReference type="ARBA" id="ARBA00022989"/>
    </source>
</evidence>
<dbReference type="EMBL" id="CAXHTA020000017">
    <property type="protein sequence ID" value="CAL5227794.1"/>
    <property type="molecule type" value="Genomic_DNA"/>
</dbReference>
<feature type="transmembrane region" description="Helical" evidence="6">
    <location>
        <begin position="200"/>
        <end position="217"/>
    </location>
</feature>
<evidence type="ECO:0000256" key="2">
    <source>
        <dbReference type="ARBA" id="ARBA00009045"/>
    </source>
</evidence>
<reference evidence="8 9" key="1">
    <citation type="submission" date="2024-06" db="EMBL/GenBank/DDBJ databases">
        <authorList>
            <person name="Kraege A."/>
            <person name="Thomma B."/>
        </authorList>
    </citation>
    <scope>NUCLEOTIDE SEQUENCE [LARGE SCALE GENOMIC DNA]</scope>
</reference>
<evidence type="ECO:0000259" key="7">
    <source>
        <dbReference type="Pfam" id="PF01694"/>
    </source>
</evidence>
<evidence type="ECO:0000256" key="1">
    <source>
        <dbReference type="ARBA" id="ARBA00004141"/>
    </source>
</evidence>
<sequence>MFAGASSSSRGGSTADAKPDLVQWGLEYARNFIEDKLKRPSAEDLLVEEDIKLLPKLQPRIAYLIMAVNVGVYAAGLVSGLIDGSDAQQDYFLALAKTDAGVEAGEYYRLITANFVHDSFVHLAGSSYALATVAPAIEEVLGWDIFLAVYLMSSLGGNVATFTFGDALTVGASSGIFGLIGALVAYLWRNRSLSKTSEQLNSIVGILIFNLVLGGIQDTSIDNIGHVAGLLVGAYLGAGLSPKMVSSIDKHTIQESLDEVKPAEPVKLDVMHVSHKGALRRWAAYASFAATLCLLAAGTVVTRTGQLPMPKGLDLLSF</sequence>
<dbReference type="PANTHER" id="PTHR43731:SF26">
    <property type="entry name" value="RHOMBOID-LIKE PROTEIN 10, CHLOROPLASTIC"/>
    <property type="match status" value="1"/>
</dbReference>
<evidence type="ECO:0000256" key="6">
    <source>
        <dbReference type="SAM" id="Phobius"/>
    </source>
</evidence>
<comment type="caution">
    <text evidence="8">The sequence shown here is derived from an EMBL/GenBank/DDBJ whole genome shotgun (WGS) entry which is preliminary data.</text>
</comment>
<dbReference type="Proteomes" id="UP001497392">
    <property type="component" value="Unassembled WGS sequence"/>
</dbReference>
<feature type="transmembrane region" description="Helical" evidence="6">
    <location>
        <begin position="167"/>
        <end position="188"/>
    </location>
</feature>
<evidence type="ECO:0000313" key="8">
    <source>
        <dbReference type="EMBL" id="CAL5227794.1"/>
    </source>
</evidence>